<comment type="caution">
    <text evidence="2">The sequence shown here is derived from an EMBL/GenBank/DDBJ whole genome shotgun (WGS) entry which is preliminary data.</text>
</comment>
<gene>
    <name evidence="2" type="ORF">T4B_6248</name>
</gene>
<evidence type="ECO:0000313" key="3">
    <source>
        <dbReference type="Proteomes" id="UP000054805"/>
    </source>
</evidence>
<reference evidence="2 3" key="1">
    <citation type="submission" date="2015-01" db="EMBL/GenBank/DDBJ databases">
        <title>Evolution of Trichinella species and genotypes.</title>
        <authorList>
            <person name="Korhonen P.K."/>
            <person name="Edoardo P."/>
            <person name="Giuseppe L.R."/>
            <person name="Gasser R.B."/>
        </authorList>
    </citation>
    <scope>NUCLEOTIDE SEQUENCE [LARGE SCALE GENOMIC DNA]</scope>
    <source>
        <strain evidence="2">ISS588</strain>
    </source>
</reference>
<dbReference type="Proteomes" id="UP000054805">
    <property type="component" value="Unassembled WGS sequence"/>
</dbReference>
<organism evidence="2 3">
    <name type="scientific">Trichinella pseudospiralis</name>
    <name type="common">Parasitic roundworm</name>
    <dbReference type="NCBI Taxonomy" id="6337"/>
    <lineage>
        <taxon>Eukaryota</taxon>
        <taxon>Metazoa</taxon>
        <taxon>Ecdysozoa</taxon>
        <taxon>Nematoda</taxon>
        <taxon>Enoplea</taxon>
        <taxon>Dorylaimia</taxon>
        <taxon>Trichinellida</taxon>
        <taxon>Trichinellidae</taxon>
        <taxon>Trichinella</taxon>
    </lineage>
</organism>
<evidence type="ECO:0000313" key="2">
    <source>
        <dbReference type="EMBL" id="KRZ22108.1"/>
    </source>
</evidence>
<dbReference type="EMBL" id="JYDS01000183">
    <property type="protein sequence ID" value="KRZ22108.1"/>
    <property type="molecule type" value="Genomic_DNA"/>
</dbReference>
<keyword evidence="1" id="KW-0472">Membrane</keyword>
<keyword evidence="1" id="KW-1133">Transmembrane helix</keyword>
<protein>
    <submittedName>
        <fullName evidence="2">Uncharacterized protein</fullName>
    </submittedName>
</protein>
<dbReference type="AlphaFoldDB" id="A0A0V1IH64"/>
<feature type="non-terminal residue" evidence="2">
    <location>
        <position position="160"/>
    </location>
</feature>
<feature type="transmembrane region" description="Helical" evidence="1">
    <location>
        <begin position="12"/>
        <end position="31"/>
    </location>
</feature>
<proteinExistence type="predicted"/>
<accession>A0A0V1IH64</accession>
<keyword evidence="1" id="KW-0812">Transmembrane</keyword>
<sequence length="160" mass="17958">LATLVSQPEFQILIMLISVPIMKMLNCYYSATAAEMHFHLKNTTEKEDVTERCTKTLMFRAESVMRSIFASRVESLLNKSASWAVFPMAISKRLNNLFISCSCIASLSLNCCDTSDRSQYCLLRRNAKAKLRSVLALSVKAASSERSPMELGFDSRLISI</sequence>
<feature type="non-terminal residue" evidence="2">
    <location>
        <position position="1"/>
    </location>
</feature>
<evidence type="ECO:0000256" key="1">
    <source>
        <dbReference type="SAM" id="Phobius"/>
    </source>
</evidence>
<keyword evidence="3" id="KW-1185">Reference proteome</keyword>
<name>A0A0V1IH64_TRIPS</name>